<dbReference type="PANTHER" id="PTHR11207:SF0">
    <property type="entry name" value="RIBONUCLEASE 3"/>
    <property type="match status" value="1"/>
</dbReference>
<evidence type="ECO:0000259" key="12">
    <source>
        <dbReference type="PROSITE" id="PS50142"/>
    </source>
</evidence>
<dbReference type="GO" id="GO:0006397">
    <property type="term" value="P:mRNA processing"/>
    <property type="evidence" value="ECO:0007669"/>
    <property type="project" value="UniProtKB-UniRule"/>
</dbReference>
<dbReference type="CDD" id="cd10845">
    <property type="entry name" value="DSRM_RNAse_III_family"/>
    <property type="match status" value="1"/>
</dbReference>
<keyword evidence="9" id="KW-0460">Magnesium</keyword>
<dbReference type="GO" id="GO:0046872">
    <property type="term" value="F:metal ion binding"/>
    <property type="evidence" value="ECO:0007669"/>
    <property type="project" value="UniProtKB-KW"/>
</dbReference>
<dbReference type="GO" id="GO:0005737">
    <property type="term" value="C:cytoplasm"/>
    <property type="evidence" value="ECO:0007669"/>
    <property type="project" value="UniProtKB-SubCell"/>
</dbReference>
<dbReference type="PANTHER" id="PTHR11207">
    <property type="entry name" value="RIBONUCLEASE III"/>
    <property type="match status" value="1"/>
</dbReference>
<dbReference type="Pfam" id="PF14622">
    <property type="entry name" value="Ribonucleas_3_3"/>
    <property type="match status" value="1"/>
</dbReference>
<keyword evidence="9" id="KW-0699">rRNA-binding</keyword>
<evidence type="ECO:0000256" key="6">
    <source>
        <dbReference type="ARBA" id="ARBA00022759"/>
    </source>
</evidence>
<dbReference type="GO" id="GO:0004525">
    <property type="term" value="F:ribonuclease III activity"/>
    <property type="evidence" value="ECO:0007669"/>
    <property type="project" value="UniProtKB-UniRule"/>
</dbReference>
<gene>
    <name evidence="9" type="primary">rnc</name>
    <name evidence="13" type="ordered locus">LFE_2381</name>
</gene>
<evidence type="ECO:0000313" key="13">
    <source>
        <dbReference type="EMBL" id="BAM08052.1"/>
    </source>
</evidence>
<keyword evidence="14" id="KW-1185">Reference proteome</keyword>
<dbReference type="PROSITE" id="PS00517">
    <property type="entry name" value="RNASE_3_1"/>
    <property type="match status" value="1"/>
</dbReference>
<evidence type="ECO:0000256" key="5">
    <source>
        <dbReference type="ARBA" id="ARBA00022722"/>
    </source>
</evidence>
<dbReference type="STRING" id="1162668.LFE_2381"/>
<dbReference type="SMART" id="SM00358">
    <property type="entry name" value="DSRM"/>
    <property type="match status" value="1"/>
</dbReference>
<keyword evidence="6 9" id="KW-0255">Endonuclease</keyword>
<dbReference type="PROSITE" id="PS50142">
    <property type="entry name" value="RNASE_3_2"/>
    <property type="match status" value="1"/>
</dbReference>
<proteinExistence type="inferred from homology"/>
<dbReference type="GO" id="GO:0008033">
    <property type="term" value="P:tRNA processing"/>
    <property type="evidence" value="ECO:0007669"/>
    <property type="project" value="UniProtKB-KW"/>
</dbReference>
<dbReference type="PROSITE" id="PS50137">
    <property type="entry name" value="DS_RBD"/>
    <property type="match status" value="1"/>
</dbReference>
<dbReference type="GO" id="GO:0010468">
    <property type="term" value="P:regulation of gene expression"/>
    <property type="evidence" value="ECO:0007669"/>
    <property type="project" value="TreeGrafter"/>
</dbReference>
<evidence type="ECO:0000256" key="2">
    <source>
        <dbReference type="ARBA" id="ARBA00010183"/>
    </source>
</evidence>
<feature type="binding site" evidence="9">
    <location>
        <position position="132"/>
    </location>
    <ligand>
        <name>Mg(2+)</name>
        <dbReference type="ChEBI" id="CHEBI:18420"/>
    </ligand>
</feature>
<dbReference type="OrthoDB" id="9805026at2"/>
<protein>
    <recommendedName>
        <fullName evidence="9">Ribonuclease 3</fullName>
        <ecNumber evidence="9">3.1.26.3</ecNumber>
    </recommendedName>
    <alternativeName>
        <fullName evidence="9">Ribonuclease III</fullName>
        <shortName evidence="9">RNase III</shortName>
    </alternativeName>
</protein>
<keyword evidence="9" id="KW-0479">Metal-binding</keyword>
<organism evidence="13 14">
    <name type="scientific">Leptospirillum ferrooxidans (strain C2-3)</name>
    <dbReference type="NCBI Taxonomy" id="1162668"/>
    <lineage>
        <taxon>Bacteria</taxon>
        <taxon>Pseudomonadati</taxon>
        <taxon>Nitrospirota</taxon>
        <taxon>Nitrospiria</taxon>
        <taxon>Nitrospirales</taxon>
        <taxon>Nitrospiraceae</taxon>
        <taxon>Leptospirillum</taxon>
    </lineage>
</organism>
<evidence type="ECO:0000256" key="8">
    <source>
        <dbReference type="ARBA" id="ARBA00022884"/>
    </source>
</evidence>
<dbReference type="SUPFAM" id="SSF54768">
    <property type="entry name" value="dsRNA-binding domain-like"/>
    <property type="match status" value="1"/>
</dbReference>
<feature type="domain" description="RNase III" evidence="12">
    <location>
        <begin position="13"/>
        <end position="143"/>
    </location>
</feature>
<evidence type="ECO:0000256" key="1">
    <source>
        <dbReference type="ARBA" id="ARBA00000109"/>
    </source>
</evidence>
<reference evidence="14" key="2">
    <citation type="submission" date="2012-03" db="EMBL/GenBank/DDBJ databases">
        <title>The complete genome sequence of the pioneer microbe on fresh volcanic deposit, Leptospirillum ferrooxidans strain C2-3.</title>
        <authorList>
            <person name="Fujimura R."/>
            <person name="Sato Y."/>
            <person name="Nishizawa T."/>
            <person name="Nanba K."/>
            <person name="Oshima K."/>
            <person name="Hattori M."/>
            <person name="Kamijo T."/>
            <person name="Ohta H."/>
        </authorList>
    </citation>
    <scope>NUCLEOTIDE SEQUENCE [LARGE SCALE GENOMIC DNA]</scope>
    <source>
        <strain evidence="14">C2-3</strain>
    </source>
</reference>
<feature type="binding site" evidence="9">
    <location>
        <position position="129"/>
    </location>
    <ligand>
        <name>Mg(2+)</name>
        <dbReference type="ChEBI" id="CHEBI:18420"/>
    </ligand>
</feature>
<dbReference type="InterPro" id="IPR036389">
    <property type="entry name" value="RNase_III_sf"/>
</dbReference>
<evidence type="ECO:0000256" key="10">
    <source>
        <dbReference type="SAM" id="MobiDB-lite"/>
    </source>
</evidence>
<feature type="active site" evidence="9">
    <location>
        <position position="132"/>
    </location>
</feature>
<keyword evidence="3 9" id="KW-0698">rRNA processing</keyword>
<evidence type="ECO:0000256" key="9">
    <source>
        <dbReference type="HAMAP-Rule" id="MF_00104"/>
    </source>
</evidence>
<dbReference type="RefSeq" id="WP_014450535.1">
    <property type="nucleotide sequence ID" value="NC_017094.1"/>
</dbReference>
<comment type="catalytic activity">
    <reaction evidence="1 9">
        <text>Endonucleolytic cleavage to 5'-phosphomonoester.</text>
        <dbReference type="EC" id="3.1.26.3"/>
    </reaction>
</comment>
<dbReference type="AlphaFoldDB" id="I0IS03"/>
<feature type="binding site" evidence="9">
    <location>
        <position position="56"/>
    </location>
    <ligand>
        <name>Mg(2+)</name>
        <dbReference type="ChEBI" id="CHEBI:18420"/>
    </ligand>
</feature>
<evidence type="ECO:0000256" key="3">
    <source>
        <dbReference type="ARBA" id="ARBA00022552"/>
    </source>
</evidence>
<comment type="similarity">
    <text evidence="2">Belongs to the ribonuclease III family.</text>
</comment>
<evidence type="ECO:0000259" key="11">
    <source>
        <dbReference type="PROSITE" id="PS50137"/>
    </source>
</evidence>
<dbReference type="EMBL" id="AP012342">
    <property type="protein sequence ID" value="BAM08052.1"/>
    <property type="molecule type" value="Genomic_DNA"/>
</dbReference>
<name>I0IS03_LEPFC</name>
<dbReference type="SMART" id="SM00535">
    <property type="entry name" value="RIBOc"/>
    <property type="match status" value="1"/>
</dbReference>
<dbReference type="GO" id="GO:0003725">
    <property type="term" value="F:double-stranded RNA binding"/>
    <property type="evidence" value="ECO:0007669"/>
    <property type="project" value="TreeGrafter"/>
</dbReference>
<comment type="cofactor">
    <cofactor evidence="9">
        <name>Mg(2+)</name>
        <dbReference type="ChEBI" id="CHEBI:18420"/>
    </cofactor>
</comment>
<evidence type="ECO:0000256" key="7">
    <source>
        <dbReference type="ARBA" id="ARBA00022801"/>
    </source>
</evidence>
<accession>I0IS03</accession>
<dbReference type="SUPFAM" id="SSF69065">
    <property type="entry name" value="RNase III domain-like"/>
    <property type="match status" value="1"/>
</dbReference>
<dbReference type="InterPro" id="IPR011907">
    <property type="entry name" value="RNase_III"/>
</dbReference>
<comment type="subunit">
    <text evidence="9">Homodimer.</text>
</comment>
<dbReference type="HOGENOM" id="CLU_000907_1_3_0"/>
<comment type="subcellular location">
    <subcellularLocation>
        <location evidence="9">Cytoplasm</location>
    </subcellularLocation>
</comment>
<feature type="active site" evidence="9">
    <location>
        <position position="60"/>
    </location>
</feature>
<dbReference type="EC" id="3.1.26.3" evidence="9"/>
<dbReference type="InterPro" id="IPR014720">
    <property type="entry name" value="dsRBD_dom"/>
</dbReference>
<sequence>MFEYRGKTLPRSPELLIRILGLPVKENLRIEEALTHRSASHERGRKNPVPNYERLEFLGDRVIGLIVSEYLLNTWPTANEGDIGQIFSSIVSTQILASIARRMDLGSFMILGKGSHSSGDRDNPSILADTLESLTACLYLEYGLETVRQILIPWFAQPLREIVIGLEQANVIKEAKDGKERKEPEASIASVLVPRRPPSLNYKMLVQKWCQRSHGVQPEYRVIEEFGPPHQRRFRVGAFVKEELLASGETTTKRGASILAAKNAWEVVSGRDGETKKTDEPLQEEPGIHKSHMAEEVIHEPGERTGEMTETAPENLDHEAPTKMTETLQAREAFPSDQEEPLIEDSGLMMSKEVVAPGEKSSAGEQSESFQGF</sequence>
<dbReference type="PATRIC" id="fig|1162668.3.peg.2831"/>
<reference evidence="13 14" key="1">
    <citation type="journal article" date="2012" name="J. Bacteriol.">
        <title>Complete Genome Sequence of Leptospirillum ferrooxidans Strain C2-3, Isolated from a Fresh Volcanic Ash Deposit on the Island of Miyake, Japan.</title>
        <authorList>
            <person name="Fujimura R."/>
            <person name="Sato Y."/>
            <person name="Nishizawa T."/>
            <person name="Oshima K."/>
            <person name="Kim S.-W."/>
            <person name="Hattori M."/>
            <person name="Kamijo T."/>
            <person name="Ohta H."/>
        </authorList>
    </citation>
    <scope>NUCLEOTIDE SEQUENCE [LARGE SCALE GENOMIC DNA]</scope>
    <source>
        <strain evidence="13 14">C2-3</strain>
    </source>
</reference>
<dbReference type="Pfam" id="PF00035">
    <property type="entry name" value="dsrm"/>
    <property type="match status" value="1"/>
</dbReference>
<keyword evidence="5 9" id="KW-0540">Nuclease</keyword>
<dbReference type="FunFam" id="1.10.1520.10:FF:000001">
    <property type="entry name" value="Ribonuclease 3"/>
    <property type="match status" value="1"/>
</dbReference>
<dbReference type="Proteomes" id="UP000007382">
    <property type="component" value="Chromosome"/>
</dbReference>
<dbReference type="GO" id="GO:0006364">
    <property type="term" value="P:rRNA processing"/>
    <property type="evidence" value="ECO:0007669"/>
    <property type="project" value="UniProtKB-UniRule"/>
</dbReference>
<dbReference type="CDD" id="cd00593">
    <property type="entry name" value="RIBOc"/>
    <property type="match status" value="1"/>
</dbReference>
<keyword evidence="9" id="KW-0819">tRNA processing</keyword>
<keyword evidence="7 9" id="KW-0378">Hydrolase</keyword>
<keyword evidence="4 9" id="KW-0507">mRNA processing</keyword>
<evidence type="ECO:0000313" key="14">
    <source>
        <dbReference type="Proteomes" id="UP000007382"/>
    </source>
</evidence>
<dbReference type="eggNOG" id="COG0571">
    <property type="taxonomic scope" value="Bacteria"/>
</dbReference>
<feature type="domain" description="DRBM" evidence="11">
    <location>
        <begin position="201"/>
        <end position="270"/>
    </location>
</feature>
<dbReference type="HAMAP" id="MF_00104">
    <property type="entry name" value="RNase_III"/>
    <property type="match status" value="1"/>
</dbReference>
<dbReference type="Gene3D" id="1.10.1520.10">
    <property type="entry name" value="Ribonuclease III domain"/>
    <property type="match status" value="1"/>
</dbReference>
<dbReference type="Gene3D" id="3.30.160.20">
    <property type="match status" value="1"/>
</dbReference>
<dbReference type="GO" id="GO:0019843">
    <property type="term" value="F:rRNA binding"/>
    <property type="evidence" value="ECO:0007669"/>
    <property type="project" value="UniProtKB-KW"/>
</dbReference>
<evidence type="ECO:0000256" key="4">
    <source>
        <dbReference type="ARBA" id="ARBA00022664"/>
    </source>
</evidence>
<dbReference type="InterPro" id="IPR000999">
    <property type="entry name" value="RNase_III_dom"/>
</dbReference>
<keyword evidence="8 9" id="KW-0694">RNA-binding</keyword>
<feature type="compositionally biased region" description="Polar residues" evidence="10">
    <location>
        <begin position="363"/>
        <end position="373"/>
    </location>
</feature>
<feature type="region of interest" description="Disordered" evidence="10">
    <location>
        <begin position="332"/>
        <end position="373"/>
    </location>
</feature>
<dbReference type="KEGG" id="lfc:LFE_2381"/>
<keyword evidence="9" id="KW-0963">Cytoplasm</keyword>
<comment type="function">
    <text evidence="9">Digests double-stranded RNA. Involved in the processing of primary rRNA transcript to yield the immediate precursors to the large and small rRNAs (23S and 16S). Processes some mRNAs, and tRNAs when they are encoded in the rRNA operon. Processes pre-crRNA and tracrRNA of type II CRISPR loci if present in the organism.</text>
</comment>